<feature type="region of interest" description="Disordered" evidence="1">
    <location>
        <begin position="1"/>
        <end position="66"/>
    </location>
</feature>
<sequence length="110" mass="12528">MATVQEQVDARKRRLKQLSQLTNTNKRAPDAESSIQAVETAFPQIDSSQTVSESKKSSLSSDELRDYSYGGTEIMRNALKEPLDELNRRTNKEIQRLVRKKVISDAMNQE</sequence>
<keyword evidence="3" id="KW-1185">Reference proteome</keyword>
<dbReference type="AlphaFoldDB" id="A0A4C2EA66"/>
<accession>A0A4C2EA66</accession>
<dbReference type="Proteomes" id="UP000301737">
    <property type="component" value="Unassembled WGS sequence"/>
</dbReference>
<gene>
    <name evidence="2" type="ORF">ZYGM_001687</name>
</gene>
<feature type="compositionally biased region" description="Polar residues" evidence="1">
    <location>
        <begin position="17"/>
        <end position="26"/>
    </location>
</feature>
<evidence type="ECO:0000313" key="3">
    <source>
        <dbReference type="Proteomes" id="UP000301737"/>
    </source>
</evidence>
<proteinExistence type="predicted"/>
<dbReference type="OrthoDB" id="10463433at2759"/>
<feature type="compositionally biased region" description="Low complexity" evidence="1">
    <location>
        <begin position="46"/>
        <end position="61"/>
    </location>
</feature>
<comment type="caution">
    <text evidence="2">The sequence shown here is derived from an EMBL/GenBank/DDBJ whole genome shotgun (WGS) entry which is preliminary data.</text>
</comment>
<evidence type="ECO:0000256" key="1">
    <source>
        <dbReference type="SAM" id="MobiDB-lite"/>
    </source>
</evidence>
<dbReference type="EMBL" id="BIMX01000026">
    <property type="protein sequence ID" value="GCF01091.1"/>
    <property type="molecule type" value="Genomic_DNA"/>
</dbReference>
<name>A0A4C2EA66_9SACH</name>
<protein>
    <submittedName>
        <fullName evidence="2">Uncharacterized protein</fullName>
    </submittedName>
</protein>
<evidence type="ECO:0000313" key="2">
    <source>
        <dbReference type="EMBL" id="GCF01091.1"/>
    </source>
</evidence>
<organism evidence="2 3">
    <name type="scientific">Zygosaccharomyces mellis</name>
    <dbReference type="NCBI Taxonomy" id="42258"/>
    <lineage>
        <taxon>Eukaryota</taxon>
        <taxon>Fungi</taxon>
        <taxon>Dikarya</taxon>
        <taxon>Ascomycota</taxon>
        <taxon>Saccharomycotina</taxon>
        <taxon>Saccharomycetes</taxon>
        <taxon>Saccharomycetales</taxon>
        <taxon>Saccharomycetaceae</taxon>
        <taxon>Zygosaccharomyces</taxon>
    </lineage>
</organism>
<reference evidence="2 3" key="1">
    <citation type="submission" date="2019-01" db="EMBL/GenBank/DDBJ databases">
        <title>Draft Genome Sequencing of Zygosaccharomyces mellis Ca-7.</title>
        <authorList>
            <person name="Shiwa Y."/>
            <person name="Kanesaki Y."/>
            <person name="Ishige T."/>
            <person name="Mura K."/>
            <person name="Hori T."/>
            <person name="Tamura T."/>
        </authorList>
    </citation>
    <scope>NUCLEOTIDE SEQUENCE [LARGE SCALE GENOMIC DNA]</scope>
    <source>
        <strain evidence="2 3">Ca-7</strain>
    </source>
</reference>